<dbReference type="EMBL" id="KV875097">
    <property type="protein sequence ID" value="OIW29964.1"/>
    <property type="molecule type" value="Genomic_DNA"/>
</dbReference>
<dbReference type="Proteomes" id="UP000182658">
    <property type="component" value="Unassembled WGS sequence"/>
</dbReference>
<organism evidence="2 3">
    <name type="scientific">Coniochaeta ligniaria NRRL 30616</name>
    <dbReference type="NCBI Taxonomy" id="1408157"/>
    <lineage>
        <taxon>Eukaryota</taxon>
        <taxon>Fungi</taxon>
        <taxon>Dikarya</taxon>
        <taxon>Ascomycota</taxon>
        <taxon>Pezizomycotina</taxon>
        <taxon>Sordariomycetes</taxon>
        <taxon>Sordariomycetidae</taxon>
        <taxon>Coniochaetales</taxon>
        <taxon>Coniochaetaceae</taxon>
        <taxon>Coniochaeta</taxon>
    </lineage>
</organism>
<gene>
    <name evidence="2" type="ORF">CONLIGDRAFT_353287</name>
</gene>
<evidence type="ECO:0000256" key="1">
    <source>
        <dbReference type="SAM" id="MobiDB-lite"/>
    </source>
</evidence>
<name>A0A1J7JL18_9PEZI</name>
<dbReference type="AlphaFoldDB" id="A0A1J7JL18"/>
<dbReference type="InParanoid" id="A0A1J7JL18"/>
<feature type="region of interest" description="Disordered" evidence="1">
    <location>
        <begin position="45"/>
        <end position="69"/>
    </location>
</feature>
<proteinExistence type="predicted"/>
<protein>
    <submittedName>
        <fullName evidence="2">Uncharacterized protein</fullName>
    </submittedName>
</protein>
<keyword evidence="3" id="KW-1185">Reference proteome</keyword>
<reference evidence="2 3" key="1">
    <citation type="submission" date="2016-10" db="EMBL/GenBank/DDBJ databases">
        <title>Draft genome sequence of Coniochaeta ligniaria NRRL30616, a lignocellulolytic fungus for bioabatement of inhibitors in plant biomass hydrolysates.</title>
        <authorList>
            <consortium name="DOE Joint Genome Institute"/>
            <person name="Jimenez D.J."/>
            <person name="Hector R.E."/>
            <person name="Riley R."/>
            <person name="Sun H."/>
            <person name="Grigoriev I.V."/>
            <person name="Van Elsas J.D."/>
            <person name="Nichols N.N."/>
        </authorList>
    </citation>
    <scope>NUCLEOTIDE SEQUENCE [LARGE SCALE GENOMIC DNA]</scope>
    <source>
        <strain evidence="2 3">NRRL 30616</strain>
    </source>
</reference>
<accession>A0A1J7JL18</accession>
<evidence type="ECO:0000313" key="2">
    <source>
        <dbReference type="EMBL" id="OIW29964.1"/>
    </source>
</evidence>
<sequence length="193" mass="21645">MNCGLVGVIQLLCRYLQHQSPPVTRDYLANMVEYTTTIAIIHPDPNRHYPTSGAKSGTDGRRHRRPSSAIGGERYFSPFSCFIVIPSPQTLLIWIFALVSPERGPNWHRLPGQLKLRQSPSPGLWGRLKNPVLSFLYTCCIYTRMIALVGVVAGHNIPGGRHSIVQTNGRSDDWRTTRLGDQVSVPFAVVRLW</sequence>
<evidence type="ECO:0000313" key="3">
    <source>
        <dbReference type="Proteomes" id="UP000182658"/>
    </source>
</evidence>